<dbReference type="Proteomes" id="UP001327027">
    <property type="component" value="Unassembled WGS sequence"/>
</dbReference>
<dbReference type="RefSeq" id="WP_324180790.1">
    <property type="nucleotide sequence ID" value="NZ_BAABAW010000020.1"/>
</dbReference>
<gene>
    <name evidence="1" type="ORF">U6A24_14890</name>
</gene>
<name>A0ABU5ZY57_9FLAO</name>
<dbReference type="SUPFAM" id="SSF54427">
    <property type="entry name" value="NTF2-like"/>
    <property type="match status" value="1"/>
</dbReference>
<protein>
    <submittedName>
        <fullName evidence="1">Ester cyclase</fullName>
    </submittedName>
</protein>
<dbReference type="EMBL" id="JAYKLX010000007">
    <property type="protein sequence ID" value="MEB3346762.1"/>
    <property type="molecule type" value="Genomic_DNA"/>
</dbReference>
<dbReference type="Gene3D" id="3.10.450.50">
    <property type="match status" value="1"/>
</dbReference>
<accession>A0ABU5ZY57</accession>
<sequence length="158" mass="17738">MTKQISHNQTQDIKNRKTVAASFFEAYKKHDLDTAVSYTTADATFRYVPLGENGVGKINAEKGTSWKGIANALITAFPDLSNDVKSITVDNEGNAVVRVFIGGTQENEILGIPSQGKYYNTEHLFILKINDNNKIEDITCFWDNWDWFQQIGFNPGLN</sequence>
<keyword evidence="2" id="KW-1185">Reference proteome</keyword>
<comment type="caution">
    <text evidence="1">The sequence shown here is derived from an EMBL/GenBank/DDBJ whole genome shotgun (WGS) entry which is preliminary data.</text>
</comment>
<evidence type="ECO:0000313" key="2">
    <source>
        <dbReference type="Proteomes" id="UP001327027"/>
    </source>
</evidence>
<dbReference type="Pfam" id="PF07366">
    <property type="entry name" value="SnoaL"/>
    <property type="match status" value="1"/>
</dbReference>
<dbReference type="InterPro" id="IPR032710">
    <property type="entry name" value="NTF2-like_dom_sf"/>
</dbReference>
<dbReference type="InterPro" id="IPR009959">
    <property type="entry name" value="Cyclase_SnoaL-like"/>
</dbReference>
<reference evidence="1 2" key="1">
    <citation type="journal article" date="2013" name="Int. J. Syst. Evol. Microbiol.">
        <title>Aquimarina gracilis sp. nov., isolated from the gut microflora of a mussel, Mytilus coruscus, and emended description of Aquimarina spongiae.</title>
        <authorList>
            <person name="Park S.C."/>
            <person name="Choe H.N."/>
            <person name="Baik K.S."/>
            <person name="Seong C.N."/>
        </authorList>
    </citation>
    <scope>NUCLEOTIDE SEQUENCE [LARGE SCALE GENOMIC DNA]</scope>
    <source>
        <strain evidence="1 2">PSC32</strain>
    </source>
</reference>
<organism evidence="1 2">
    <name type="scientific">Aquimarina gracilis</name>
    <dbReference type="NCBI Taxonomy" id="874422"/>
    <lineage>
        <taxon>Bacteria</taxon>
        <taxon>Pseudomonadati</taxon>
        <taxon>Bacteroidota</taxon>
        <taxon>Flavobacteriia</taxon>
        <taxon>Flavobacteriales</taxon>
        <taxon>Flavobacteriaceae</taxon>
        <taxon>Aquimarina</taxon>
    </lineage>
</organism>
<evidence type="ECO:0000313" key="1">
    <source>
        <dbReference type="EMBL" id="MEB3346762.1"/>
    </source>
</evidence>
<proteinExistence type="predicted"/>